<keyword evidence="2 4" id="KW-0547">Nucleotide-binding</keyword>
<comment type="similarity">
    <text evidence="5">Belongs to the protein kinase superfamily.</text>
</comment>
<keyword evidence="1 5" id="KW-0723">Serine/threonine-protein kinase</keyword>
<dbReference type="OrthoDB" id="339325at2759"/>
<dbReference type="AlphaFoldDB" id="A0A1J4KMP9"/>
<evidence type="ECO:0000256" key="5">
    <source>
        <dbReference type="RuleBase" id="RU000304"/>
    </source>
</evidence>
<dbReference type="VEuPathDB" id="TrichDB:TRFO_04010"/>
<evidence type="ECO:0000256" key="3">
    <source>
        <dbReference type="ARBA" id="ARBA00022840"/>
    </source>
</evidence>
<dbReference type="PROSITE" id="PS00108">
    <property type="entry name" value="PROTEIN_KINASE_ST"/>
    <property type="match status" value="1"/>
</dbReference>
<dbReference type="GeneID" id="94826332"/>
<dbReference type="InterPro" id="IPR011009">
    <property type="entry name" value="Kinase-like_dom_sf"/>
</dbReference>
<dbReference type="EMBL" id="MLAK01000594">
    <property type="protein sequence ID" value="OHT11076.1"/>
    <property type="molecule type" value="Genomic_DNA"/>
</dbReference>
<dbReference type="InterPro" id="IPR051681">
    <property type="entry name" value="Ser/Thr_Kinases-Pseudokinases"/>
</dbReference>
<dbReference type="Gene3D" id="1.10.510.10">
    <property type="entry name" value="Transferase(Phosphotransferase) domain 1"/>
    <property type="match status" value="1"/>
</dbReference>
<feature type="domain" description="Protein kinase" evidence="6">
    <location>
        <begin position="28"/>
        <end position="282"/>
    </location>
</feature>
<evidence type="ECO:0000313" key="7">
    <source>
        <dbReference type="EMBL" id="OHT11076.1"/>
    </source>
</evidence>
<dbReference type="PROSITE" id="PS50011">
    <property type="entry name" value="PROTEIN_KINASE_DOM"/>
    <property type="match status" value="1"/>
</dbReference>
<comment type="caution">
    <text evidence="7">The sequence shown here is derived from an EMBL/GenBank/DDBJ whole genome shotgun (WGS) entry which is preliminary data.</text>
</comment>
<keyword evidence="7" id="KW-0808">Transferase</keyword>
<dbReference type="PROSITE" id="PS00107">
    <property type="entry name" value="PROTEIN_KINASE_ATP"/>
    <property type="match status" value="1"/>
</dbReference>
<dbReference type="Proteomes" id="UP000179807">
    <property type="component" value="Unassembled WGS sequence"/>
</dbReference>
<dbReference type="GO" id="GO:0004674">
    <property type="term" value="F:protein serine/threonine kinase activity"/>
    <property type="evidence" value="ECO:0007669"/>
    <property type="project" value="UniProtKB-KW"/>
</dbReference>
<evidence type="ECO:0000256" key="4">
    <source>
        <dbReference type="PROSITE-ProRule" id="PRU10141"/>
    </source>
</evidence>
<dbReference type="Pfam" id="PF07714">
    <property type="entry name" value="PK_Tyr_Ser-Thr"/>
    <property type="match status" value="1"/>
</dbReference>
<dbReference type="InterPro" id="IPR000719">
    <property type="entry name" value="Prot_kinase_dom"/>
</dbReference>
<gene>
    <name evidence="7" type="ORF">TRFO_04010</name>
</gene>
<name>A0A1J4KMP9_9EUKA</name>
<dbReference type="InterPro" id="IPR017441">
    <property type="entry name" value="Protein_kinase_ATP_BS"/>
</dbReference>
<protein>
    <submittedName>
        <fullName evidence="7">TKL family protein kinase</fullName>
    </submittedName>
</protein>
<organism evidence="7 8">
    <name type="scientific">Tritrichomonas foetus</name>
    <dbReference type="NCBI Taxonomy" id="1144522"/>
    <lineage>
        <taxon>Eukaryota</taxon>
        <taxon>Metamonada</taxon>
        <taxon>Parabasalia</taxon>
        <taxon>Tritrichomonadida</taxon>
        <taxon>Tritrichomonadidae</taxon>
        <taxon>Tritrichomonas</taxon>
    </lineage>
</organism>
<evidence type="ECO:0000313" key="8">
    <source>
        <dbReference type="Proteomes" id="UP000179807"/>
    </source>
</evidence>
<dbReference type="PANTHER" id="PTHR44329:SF214">
    <property type="entry name" value="PROTEIN KINASE DOMAIN-CONTAINING PROTEIN"/>
    <property type="match status" value="1"/>
</dbReference>
<keyword evidence="3 4" id="KW-0067">ATP-binding</keyword>
<dbReference type="PRINTS" id="PR00109">
    <property type="entry name" value="TYRKINASE"/>
</dbReference>
<evidence type="ECO:0000256" key="1">
    <source>
        <dbReference type="ARBA" id="ARBA00022527"/>
    </source>
</evidence>
<keyword evidence="7" id="KW-0418">Kinase</keyword>
<proteinExistence type="inferred from homology"/>
<evidence type="ECO:0000256" key="2">
    <source>
        <dbReference type="ARBA" id="ARBA00022741"/>
    </source>
</evidence>
<sequence length="353" mass="40717">MSTYDDPKAFFERLKVELARYLVSLDDFEMQKEIGIGGYGRVFLARQKSNGKQVAIKEWIIENLTGRKLLYFCREIEIFSKNDHPFLLPFIGFTATPPYSIITEYMQNGSLHSMISDKKQNTVFSPDQKNMIAIGIAGGMARLHEQNIIHRDLKSQNVLMDDNLLPKVCDFGVSRILEDYDNALITQKVGTPAWMAPEFFGQMEYTNKVDVYSYALILWELETGKAPFRGLRPPQIMEIVYNRHERPPMPPLASHSIKKLMQLCWSQKPSDRPSFATIYEWFATGKVSFRDASPDSVKRVVQAIDQWKSQQPAQFKSQNVANMNIPSLFMKNNTTQIIEYTNNLDKDSCMKFY</sequence>
<evidence type="ECO:0000259" key="6">
    <source>
        <dbReference type="PROSITE" id="PS50011"/>
    </source>
</evidence>
<accession>A0A1J4KMP9</accession>
<dbReference type="InterPro" id="IPR008271">
    <property type="entry name" value="Ser/Thr_kinase_AS"/>
</dbReference>
<dbReference type="GO" id="GO:0005524">
    <property type="term" value="F:ATP binding"/>
    <property type="evidence" value="ECO:0007669"/>
    <property type="project" value="UniProtKB-UniRule"/>
</dbReference>
<dbReference type="CDD" id="cd13999">
    <property type="entry name" value="STKc_MAP3K-like"/>
    <property type="match status" value="1"/>
</dbReference>
<feature type="binding site" evidence="4">
    <location>
        <position position="57"/>
    </location>
    <ligand>
        <name>ATP</name>
        <dbReference type="ChEBI" id="CHEBI:30616"/>
    </ligand>
</feature>
<dbReference type="SUPFAM" id="SSF56112">
    <property type="entry name" value="Protein kinase-like (PK-like)"/>
    <property type="match status" value="1"/>
</dbReference>
<dbReference type="RefSeq" id="XP_068364212.1">
    <property type="nucleotide sequence ID" value="XM_068491628.1"/>
</dbReference>
<reference evidence="7" key="1">
    <citation type="submission" date="2016-10" db="EMBL/GenBank/DDBJ databases">
        <authorList>
            <person name="Benchimol M."/>
            <person name="Almeida L.G."/>
            <person name="Vasconcelos A.T."/>
            <person name="Perreira-Neves A."/>
            <person name="Rosa I.A."/>
            <person name="Tasca T."/>
            <person name="Bogo M.R."/>
            <person name="de Souza W."/>
        </authorList>
    </citation>
    <scope>NUCLEOTIDE SEQUENCE [LARGE SCALE GENOMIC DNA]</scope>
    <source>
        <strain evidence="7">K</strain>
    </source>
</reference>
<keyword evidence="8" id="KW-1185">Reference proteome</keyword>
<dbReference type="InterPro" id="IPR001245">
    <property type="entry name" value="Ser-Thr/Tyr_kinase_cat_dom"/>
</dbReference>
<dbReference type="SMART" id="SM00220">
    <property type="entry name" value="S_TKc"/>
    <property type="match status" value="1"/>
</dbReference>
<dbReference type="PANTHER" id="PTHR44329">
    <property type="entry name" value="SERINE/THREONINE-PROTEIN KINASE TNNI3K-RELATED"/>
    <property type="match status" value="1"/>
</dbReference>